<dbReference type="SUPFAM" id="SSF53335">
    <property type="entry name" value="S-adenosyl-L-methionine-dependent methyltransferases"/>
    <property type="match status" value="1"/>
</dbReference>
<protein>
    <recommendedName>
        <fullName evidence="4">Protein arginine N-methyltransferase domain-containing protein</fullName>
    </recommendedName>
</protein>
<evidence type="ECO:0000256" key="1">
    <source>
        <dbReference type="ARBA" id="ARBA00022603"/>
    </source>
</evidence>
<organism evidence="5 6">
    <name type="scientific">Oncorhynchus mykiss</name>
    <name type="common">Rainbow trout</name>
    <name type="synonym">Salmo gairdneri</name>
    <dbReference type="NCBI Taxonomy" id="8022"/>
    <lineage>
        <taxon>Eukaryota</taxon>
        <taxon>Metazoa</taxon>
        <taxon>Chordata</taxon>
        <taxon>Craniata</taxon>
        <taxon>Vertebrata</taxon>
        <taxon>Euteleostomi</taxon>
        <taxon>Actinopterygii</taxon>
        <taxon>Neopterygii</taxon>
        <taxon>Teleostei</taxon>
        <taxon>Protacanthopterygii</taxon>
        <taxon>Salmoniformes</taxon>
        <taxon>Salmonidae</taxon>
        <taxon>Salmoninae</taxon>
        <taxon>Oncorhynchus</taxon>
    </lineage>
</organism>
<keyword evidence="3" id="KW-0949">S-adenosyl-L-methionine</keyword>
<dbReference type="PANTHER" id="PTHR11006:SF53">
    <property type="entry name" value="PROTEIN ARGININE N-METHYLTRANSFERASE 3"/>
    <property type="match status" value="1"/>
</dbReference>
<dbReference type="InterPro" id="IPR025799">
    <property type="entry name" value="Arg_MeTrfase"/>
</dbReference>
<reference evidence="5" key="1">
    <citation type="journal article" date="2014" name="Nat. Commun.">
        <title>The rainbow trout genome provides novel insights into evolution after whole-genome duplication in vertebrates.</title>
        <authorList>
            <person name="Berthelot C."/>
            <person name="Brunet F."/>
            <person name="Chalopin D."/>
            <person name="Juanchich A."/>
            <person name="Bernard M."/>
            <person name="Noel B."/>
            <person name="Bento P."/>
            <person name="Da Silva C."/>
            <person name="Labadie K."/>
            <person name="Alberti A."/>
            <person name="Aury J.M."/>
            <person name="Louis A."/>
            <person name="Dehais P."/>
            <person name="Bardou P."/>
            <person name="Montfort J."/>
            <person name="Klopp C."/>
            <person name="Cabau C."/>
            <person name="Gaspin C."/>
            <person name="Thorgaard G.H."/>
            <person name="Boussaha M."/>
            <person name="Quillet E."/>
            <person name="Guyomard R."/>
            <person name="Galiana D."/>
            <person name="Bobe J."/>
            <person name="Volff J.N."/>
            <person name="Genet C."/>
            <person name="Wincker P."/>
            <person name="Jaillon O."/>
            <person name="Roest Crollius H."/>
            <person name="Guiguen Y."/>
        </authorList>
    </citation>
    <scope>NUCLEOTIDE SEQUENCE [LARGE SCALE GENOMIC DNA]</scope>
</reference>
<feature type="domain" description="Protein arginine N-methyltransferase" evidence="4">
    <location>
        <begin position="28"/>
        <end position="78"/>
    </location>
</feature>
<evidence type="ECO:0000256" key="3">
    <source>
        <dbReference type="ARBA" id="ARBA00022691"/>
    </source>
</evidence>
<dbReference type="InterPro" id="IPR029063">
    <property type="entry name" value="SAM-dependent_MTases_sf"/>
</dbReference>
<evidence type="ECO:0000313" key="5">
    <source>
        <dbReference type="EMBL" id="CDQ89525.1"/>
    </source>
</evidence>
<proteinExistence type="predicted"/>
<evidence type="ECO:0000259" key="4">
    <source>
        <dbReference type="Pfam" id="PF22528"/>
    </source>
</evidence>
<accession>A0A060YK43</accession>
<dbReference type="STRING" id="8022.A0A060YK43"/>
<evidence type="ECO:0000256" key="2">
    <source>
        <dbReference type="ARBA" id="ARBA00022679"/>
    </source>
</evidence>
<reference evidence="5" key="2">
    <citation type="submission" date="2014-03" db="EMBL/GenBank/DDBJ databases">
        <authorList>
            <person name="Genoscope - CEA"/>
        </authorList>
    </citation>
    <scope>NUCLEOTIDE SEQUENCE</scope>
</reference>
<gene>
    <name evidence="5" type="ORF">GSONMT00036773001</name>
</gene>
<dbReference type="GO" id="GO:0005634">
    <property type="term" value="C:nucleus"/>
    <property type="evidence" value="ECO:0007669"/>
    <property type="project" value="TreeGrafter"/>
</dbReference>
<keyword evidence="1" id="KW-0489">Methyltransferase</keyword>
<name>A0A060YK43_ONCMY</name>
<dbReference type="Gene3D" id="2.70.160.11">
    <property type="entry name" value="Hnrnp arginine n-methyltransferase1"/>
    <property type="match status" value="1"/>
</dbReference>
<keyword evidence="2" id="KW-0808">Transferase</keyword>
<evidence type="ECO:0000313" key="6">
    <source>
        <dbReference type="Proteomes" id="UP000193380"/>
    </source>
</evidence>
<dbReference type="EMBL" id="FR909606">
    <property type="protein sequence ID" value="CDQ89525.1"/>
    <property type="molecule type" value="Genomic_DNA"/>
</dbReference>
<dbReference type="AlphaFoldDB" id="A0A060YK43"/>
<sequence>MCGVNTKHKVLLISRIALHGPPSSTTTLSEAIVGYFDIFFDRDCGNKVMFSTGPQVTKTHWKQTVFLLENPIPVQAGQFPLQHWFLECVCVWGCTCVCVCEFVQLMRILYTSTLRVCHVKRMPPVDRSYPSSKKHFTEARRYNVCGNHQREGVGEPPRALSG</sequence>
<dbReference type="Pfam" id="PF22528">
    <property type="entry name" value="PRMT_C"/>
    <property type="match status" value="1"/>
</dbReference>
<dbReference type="GO" id="GO:0042054">
    <property type="term" value="F:histone methyltransferase activity"/>
    <property type="evidence" value="ECO:0007669"/>
    <property type="project" value="TreeGrafter"/>
</dbReference>
<dbReference type="PANTHER" id="PTHR11006">
    <property type="entry name" value="PROTEIN ARGININE N-METHYLTRANSFERASE"/>
    <property type="match status" value="1"/>
</dbReference>
<dbReference type="GO" id="GO:0032259">
    <property type="term" value="P:methylation"/>
    <property type="evidence" value="ECO:0007669"/>
    <property type="project" value="UniProtKB-KW"/>
</dbReference>
<dbReference type="Proteomes" id="UP000193380">
    <property type="component" value="Unassembled WGS sequence"/>
</dbReference>
<dbReference type="InterPro" id="IPR055135">
    <property type="entry name" value="PRMT_dom"/>
</dbReference>
<dbReference type="GO" id="GO:0016274">
    <property type="term" value="F:protein-arginine N-methyltransferase activity"/>
    <property type="evidence" value="ECO:0007669"/>
    <property type="project" value="InterPro"/>
</dbReference>
<dbReference type="PaxDb" id="8022-A0A060YK43"/>